<proteinExistence type="predicted"/>
<organism evidence="2 3">
    <name type="scientific">Periophthalmus magnuspinnatus</name>
    <dbReference type="NCBI Taxonomy" id="409849"/>
    <lineage>
        <taxon>Eukaryota</taxon>
        <taxon>Metazoa</taxon>
        <taxon>Chordata</taxon>
        <taxon>Craniata</taxon>
        <taxon>Vertebrata</taxon>
        <taxon>Euteleostomi</taxon>
        <taxon>Actinopterygii</taxon>
        <taxon>Neopterygii</taxon>
        <taxon>Teleostei</taxon>
        <taxon>Neoteleostei</taxon>
        <taxon>Acanthomorphata</taxon>
        <taxon>Gobiaria</taxon>
        <taxon>Gobiiformes</taxon>
        <taxon>Gobioidei</taxon>
        <taxon>Gobiidae</taxon>
        <taxon>Oxudercinae</taxon>
        <taxon>Periophthalmus</taxon>
    </lineage>
</organism>
<sequence length="285" mass="32951">MYFPVSIPSPTIMTHDSDSRIVVLEEQVKTLSDELTQCQADKEFVWSLWKRLQVANPDLAQAVSLVVEREKHKAEMKDRKVLEILQSKDFRIQELEQVLFGPMMEKIQKIEMKSECKRQREEDQRVVHALEEKKEGLETCCAALRADLEERERQASAQWEHRDSAQEKVKVWTEGRLIVNCCLSVNKSSTNAFVFCRKECAEVQALYRQSAEHAADQSHLIRQLEGLNLDTQRVMRNQEEAHNADATSYQMVFTSLSIYTSVIGKYSCLGSRIHTFTIFYEGVSQ</sequence>
<dbReference type="InterPro" id="IPR038810">
    <property type="entry name" value="CNTLN"/>
</dbReference>
<feature type="coiled-coil region" evidence="1">
    <location>
        <begin position="113"/>
        <end position="147"/>
    </location>
</feature>
<name>A0A3B3ZAQ6_9GOBI</name>
<keyword evidence="1" id="KW-0175">Coiled coil</keyword>
<dbReference type="GO" id="GO:0010457">
    <property type="term" value="P:centriole-centriole cohesion"/>
    <property type="evidence" value="ECO:0007669"/>
    <property type="project" value="TreeGrafter"/>
</dbReference>
<dbReference type="PANTHER" id="PTHR18957:SF0">
    <property type="entry name" value="CENTLEIN"/>
    <property type="match status" value="1"/>
</dbReference>
<dbReference type="PANTHER" id="PTHR18957">
    <property type="entry name" value="CENTLEIN"/>
    <property type="match status" value="1"/>
</dbReference>
<dbReference type="STRING" id="409849.ENSPMGP00000001496"/>
<protein>
    <recommendedName>
        <fullName evidence="4">Centlein, centrosomal protein</fullName>
    </recommendedName>
</protein>
<dbReference type="AlphaFoldDB" id="A0A3B3ZAQ6"/>
<dbReference type="GO" id="GO:0005813">
    <property type="term" value="C:centrosome"/>
    <property type="evidence" value="ECO:0007669"/>
    <property type="project" value="TreeGrafter"/>
</dbReference>
<evidence type="ECO:0000313" key="2">
    <source>
        <dbReference type="Ensembl" id="ENSPMGP00000001496.1"/>
    </source>
</evidence>
<dbReference type="GO" id="GO:0005814">
    <property type="term" value="C:centriole"/>
    <property type="evidence" value="ECO:0007669"/>
    <property type="project" value="TreeGrafter"/>
</dbReference>
<dbReference type="Ensembl" id="ENSPMGT00000001589.1">
    <property type="protein sequence ID" value="ENSPMGP00000001496.1"/>
    <property type="gene ID" value="ENSPMGG00000001345.1"/>
</dbReference>
<dbReference type="Proteomes" id="UP000261520">
    <property type="component" value="Unplaced"/>
</dbReference>
<reference evidence="2" key="1">
    <citation type="submission" date="2025-08" db="UniProtKB">
        <authorList>
            <consortium name="Ensembl"/>
        </authorList>
    </citation>
    <scope>IDENTIFICATION</scope>
</reference>
<evidence type="ECO:0000256" key="1">
    <source>
        <dbReference type="SAM" id="Coils"/>
    </source>
</evidence>
<evidence type="ECO:0008006" key="4">
    <source>
        <dbReference type="Google" id="ProtNLM"/>
    </source>
</evidence>
<keyword evidence="3" id="KW-1185">Reference proteome</keyword>
<evidence type="ECO:0000313" key="3">
    <source>
        <dbReference type="Proteomes" id="UP000261520"/>
    </source>
</evidence>
<accession>A0A3B3ZAQ6</accession>
<reference evidence="2" key="2">
    <citation type="submission" date="2025-09" db="UniProtKB">
        <authorList>
            <consortium name="Ensembl"/>
        </authorList>
    </citation>
    <scope>IDENTIFICATION</scope>
</reference>